<evidence type="ECO:0000313" key="2">
    <source>
        <dbReference type="EMBL" id="GIY55119.1"/>
    </source>
</evidence>
<evidence type="ECO:0000313" key="3">
    <source>
        <dbReference type="Proteomes" id="UP001054837"/>
    </source>
</evidence>
<dbReference type="AlphaFoldDB" id="A0AAV4UBG0"/>
<evidence type="ECO:0000256" key="1">
    <source>
        <dbReference type="SAM" id="MobiDB-lite"/>
    </source>
</evidence>
<name>A0AAV4UBG0_9ARAC</name>
<comment type="caution">
    <text evidence="2">The sequence shown here is derived from an EMBL/GenBank/DDBJ whole genome shotgun (WGS) entry which is preliminary data.</text>
</comment>
<feature type="region of interest" description="Disordered" evidence="1">
    <location>
        <begin position="25"/>
        <end position="48"/>
    </location>
</feature>
<protein>
    <recommendedName>
        <fullName evidence="4">Maturase K</fullName>
    </recommendedName>
</protein>
<organism evidence="2 3">
    <name type="scientific">Caerostris darwini</name>
    <dbReference type="NCBI Taxonomy" id="1538125"/>
    <lineage>
        <taxon>Eukaryota</taxon>
        <taxon>Metazoa</taxon>
        <taxon>Ecdysozoa</taxon>
        <taxon>Arthropoda</taxon>
        <taxon>Chelicerata</taxon>
        <taxon>Arachnida</taxon>
        <taxon>Araneae</taxon>
        <taxon>Araneomorphae</taxon>
        <taxon>Entelegynae</taxon>
        <taxon>Araneoidea</taxon>
        <taxon>Araneidae</taxon>
        <taxon>Caerostris</taxon>
    </lineage>
</organism>
<keyword evidence="3" id="KW-1185">Reference proteome</keyword>
<proteinExistence type="predicted"/>
<reference evidence="2 3" key="1">
    <citation type="submission" date="2021-06" db="EMBL/GenBank/DDBJ databases">
        <title>Caerostris darwini draft genome.</title>
        <authorList>
            <person name="Kono N."/>
            <person name="Arakawa K."/>
        </authorList>
    </citation>
    <scope>NUCLEOTIDE SEQUENCE [LARGE SCALE GENOMIC DNA]</scope>
</reference>
<dbReference type="Proteomes" id="UP001054837">
    <property type="component" value="Unassembled WGS sequence"/>
</dbReference>
<dbReference type="EMBL" id="BPLQ01011052">
    <property type="protein sequence ID" value="GIY55119.1"/>
    <property type="molecule type" value="Genomic_DNA"/>
</dbReference>
<gene>
    <name evidence="2" type="ORF">CDAR_546671</name>
</gene>
<feature type="compositionally biased region" description="Polar residues" evidence="1">
    <location>
        <begin position="25"/>
        <end position="36"/>
    </location>
</feature>
<evidence type="ECO:0008006" key="4">
    <source>
        <dbReference type="Google" id="ProtNLM"/>
    </source>
</evidence>
<accession>A0AAV4UBG0</accession>
<sequence length="190" mass="21832">MWSSSLLKNDIIHCVRIYKRKKTAQTKSRPSCQGSTSKHKGSHLHGQTSSVMLDDQGKTAFLSPFGIYCLLSRWHIHFVRDICESPLSLTLPPVTEQIFSNGGSRCCLDSREILGFRGKGSRCRLRPPSFEISSHLTFPTCRLTRWALQIQSYNIEIQYIPRQDDFSYFPISPPCLRGQKRNLLNMYHPN</sequence>